<accession>A0A1X2L6W5</accession>
<dbReference type="InterPro" id="IPR029063">
    <property type="entry name" value="SAM-dependent_MTases_sf"/>
</dbReference>
<dbReference type="OrthoDB" id="3346627at2"/>
<name>A0A1X2L6W5_9MYCO</name>
<reference evidence="1 2" key="1">
    <citation type="submission" date="2017-04" db="EMBL/GenBank/DDBJ databases">
        <title>The new phylogeny of genus Mycobacterium.</title>
        <authorList>
            <person name="Tortoli E."/>
            <person name="Trovato A."/>
            <person name="Cirillo D.M."/>
        </authorList>
    </citation>
    <scope>NUCLEOTIDE SEQUENCE [LARGE SCALE GENOMIC DNA]</scope>
    <source>
        <strain evidence="1 2">DSM 45247</strain>
    </source>
</reference>
<dbReference type="RefSeq" id="WP_085289373.1">
    <property type="nucleotide sequence ID" value="NZ_NCXM01000007.1"/>
</dbReference>
<keyword evidence="2" id="KW-1185">Reference proteome</keyword>
<proteinExistence type="predicted"/>
<dbReference type="Gene3D" id="3.40.50.150">
    <property type="entry name" value="Vaccinia Virus protein VP39"/>
    <property type="match status" value="1"/>
</dbReference>
<comment type="caution">
    <text evidence="1">The sequence shown here is derived from an EMBL/GenBank/DDBJ whole genome shotgun (WGS) entry which is preliminary data.</text>
</comment>
<evidence type="ECO:0000313" key="1">
    <source>
        <dbReference type="EMBL" id="OSC29667.1"/>
    </source>
</evidence>
<evidence type="ECO:0008006" key="3">
    <source>
        <dbReference type="Google" id="ProtNLM"/>
    </source>
</evidence>
<protein>
    <recommendedName>
        <fullName evidence="3">Class I SAM-dependent methyltransferase</fullName>
    </recommendedName>
</protein>
<evidence type="ECO:0000313" key="2">
    <source>
        <dbReference type="Proteomes" id="UP000242320"/>
    </source>
</evidence>
<gene>
    <name evidence="1" type="ORF">B8W69_08365</name>
</gene>
<dbReference type="Pfam" id="PF13578">
    <property type="entry name" value="Methyltransf_24"/>
    <property type="match status" value="1"/>
</dbReference>
<dbReference type="Proteomes" id="UP000242320">
    <property type="component" value="Unassembled WGS sequence"/>
</dbReference>
<organism evidence="1 2">
    <name type="scientific">Mycolicibacterium vulneris</name>
    <dbReference type="NCBI Taxonomy" id="547163"/>
    <lineage>
        <taxon>Bacteria</taxon>
        <taxon>Bacillati</taxon>
        <taxon>Actinomycetota</taxon>
        <taxon>Actinomycetes</taxon>
        <taxon>Mycobacteriales</taxon>
        <taxon>Mycobacteriaceae</taxon>
        <taxon>Mycolicibacterium</taxon>
    </lineage>
</organism>
<dbReference type="EMBL" id="NCXM01000007">
    <property type="protein sequence ID" value="OSC29667.1"/>
    <property type="molecule type" value="Genomic_DNA"/>
</dbReference>
<dbReference type="AlphaFoldDB" id="A0A1X2L6W5"/>
<sequence>MMLENISPCAQKYWRERKSVVGAFWDIDFLLFDRILTGQFESGVQGDLLEIGALYGKSAILLGCHARPEEKVIVCDVFDNVEGDDENVAENTQSYRGLNRGRFEDNYKRWVDRPPVVIAELSQHIVNRVEPRSLRFAHVDGSHLYNVVRMDIANTRSILNDSGVVVMDDFRALHTPGVAAAVWDAVSNEGLIPICISEQKFYGSWNSEIARVTSLNLMQWVATQGDAINYGMQDVAGASVLLIQSPAPWKKYKLVMDLPTPWGTVKIVIVIPAPWRKHPAAPRLRDVFNQAWVRPYLGSRQAKAQSGIDHPMPDSAC</sequence>